<organism evidence="2 3">
    <name type="scientific">Dentipellis fragilis</name>
    <dbReference type="NCBI Taxonomy" id="205917"/>
    <lineage>
        <taxon>Eukaryota</taxon>
        <taxon>Fungi</taxon>
        <taxon>Dikarya</taxon>
        <taxon>Basidiomycota</taxon>
        <taxon>Agaricomycotina</taxon>
        <taxon>Agaricomycetes</taxon>
        <taxon>Russulales</taxon>
        <taxon>Hericiaceae</taxon>
        <taxon>Dentipellis</taxon>
    </lineage>
</organism>
<gene>
    <name evidence="2" type="ORF">EVG20_g5208</name>
</gene>
<feature type="region of interest" description="Disordered" evidence="1">
    <location>
        <begin position="32"/>
        <end position="52"/>
    </location>
</feature>
<reference evidence="2 3" key="1">
    <citation type="submission" date="2019-02" db="EMBL/GenBank/DDBJ databases">
        <title>Genome sequencing of the rare red list fungi Dentipellis fragilis.</title>
        <authorList>
            <person name="Buettner E."/>
            <person name="Kellner H."/>
        </authorList>
    </citation>
    <scope>NUCLEOTIDE SEQUENCE [LARGE SCALE GENOMIC DNA]</scope>
    <source>
        <strain evidence="2 3">DSM 105465</strain>
    </source>
</reference>
<name>A0A4Y9YTZ7_9AGAM</name>
<dbReference type="EMBL" id="SEOQ01000299">
    <property type="protein sequence ID" value="TFY65875.1"/>
    <property type="molecule type" value="Genomic_DNA"/>
</dbReference>
<evidence type="ECO:0000313" key="2">
    <source>
        <dbReference type="EMBL" id="TFY65875.1"/>
    </source>
</evidence>
<evidence type="ECO:0000313" key="3">
    <source>
        <dbReference type="Proteomes" id="UP000298327"/>
    </source>
</evidence>
<keyword evidence="3" id="KW-1185">Reference proteome</keyword>
<sequence length="86" mass="9367">MTSTPASPSALCSHLHQPRSLALDPRLASTLAPRNGTESMGSDIILRPPSSATPKYENPNHIACVGIKPWLTFHLPNQCHPSTQWQ</sequence>
<protein>
    <submittedName>
        <fullName evidence="2">Uncharacterized protein</fullName>
    </submittedName>
</protein>
<proteinExistence type="predicted"/>
<dbReference type="AlphaFoldDB" id="A0A4Y9YTZ7"/>
<accession>A0A4Y9YTZ7</accession>
<dbReference type="Proteomes" id="UP000298327">
    <property type="component" value="Unassembled WGS sequence"/>
</dbReference>
<comment type="caution">
    <text evidence="2">The sequence shown here is derived from an EMBL/GenBank/DDBJ whole genome shotgun (WGS) entry which is preliminary data.</text>
</comment>
<evidence type="ECO:0000256" key="1">
    <source>
        <dbReference type="SAM" id="MobiDB-lite"/>
    </source>
</evidence>